<accession>A0A2J8I5P9</accession>
<evidence type="ECO:0000259" key="12">
    <source>
        <dbReference type="Pfam" id="PF08546"/>
    </source>
</evidence>
<dbReference type="InterPro" id="IPR051402">
    <property type="entry name" value="KPR-Related"/>
</dbReference>
<dbReference type="GO" id="GO:0008677">
    <property type="term" value="F:2-dehydropantoate 2-reductase activity"/>
    <property type="evidence" value="ECO:0007669"/>
    <property type="project" value="UniProtKB-EC"/>
</dbReference>
<dbReference type="InterPro" id="IPR008927">
    <property type="entry name" value="6-PGluconate_DH-like_C_sf"/>
</dbReference>
<dbReference type="InterPro" id="IPR013328">
    <property type="entry name" value="6PGD_dom2"/>
</dbReference>
<dbReference type="PANTHER" id="PTHR21708">
    <property type="entry name" value="PROBABLE 2-DEHYDROPANTOATE 2-REDUCTASE"/>
    <property type="match status" value="1"/>
</dbReference>
<evidence type="ECO:0000256" key="2">
    <source>
        <dbReference type="ARBA" id="ARBA00007870"/>
    </source>
</evidence>
<evidence type="ECO:0000256" key="10">
    <source>
        <dbReference type="RuleBase" id="RU362068"/>
    </source>
</evidence>
<organism evidence="13 14">
    <name type="scientific">Vibrio diazotrophicus</name>
    <dbReference type="NCBI Taxonomy" id="685"/>
    <lineage>
        <taxon>Bacteria</taxon>
        <taxon>Pseudomonadati</taxon>
        <taxon>Pseudomonadota</taxon>
        <taxon>Gammaproteobacteria</taxon>
        <taxon>Vibrionales</taxon>
        <taxon>Vibrionaceae</taxon>
        <taxon>Vibrio</taxon>
    </lineage>
</organism>
<evidence type="ECO:0000256" key="1">
    <source>
        <dbReference type="ARBA" id="ARBA00004994"/>
    </source>
</evidence>
<dbReference type="InterPro" id="IPR013332">
    <property type="entry name" value="KPR_N"/>
</dbReference>
<comment type="catalytic activity">
    <reaction evidence="9 10">
        <text>(R)-pantoate + NADP(+) = 2-dehydropantoate + NADPH + H(+)</text>
        <dbReference type="Rhea" id="RHEA:16233"/>
        <dbReference type="ChEBI" id="CHEBI:11561"/>
        <dbReference type="ChEBI" id="CHEBI:15378"/>
        <dbReference type="ChEBI" id="CHEBI:15980"/>
        <dbReference type="ChEBI" id="CHEBI:57783"/>
        <dbReference type="ChEBI" id="CHEBI:58349"/>
        <dbReference type="EC" id="1.1.1.169"/>
    </reaction>
</comment>
<dbReference type="AlphaFoldDB" id="A0A2J8I5P9"/>
<name>A0A2J8I5P9_VIBDI</name>
<evidence type="ECO:0000256" key="6">
    <source>
        <dbReference type="ARBA" id="ARBA00022857"/>
    </source>
</evidence>
<comment type="function">
    <text evidence="10">Catalyzes the NADPH-dependent reduction of ketopantoate into pantoic acid.</text>
</comment>
<dbReference type="Pfam" id="PF02558">
    <property type="entry name" value="ApbA"/>
    <property type="match status" value="1"/>
</dbReference>
<evidence type="ECO:0000256" key="7">
    <source>
        <dbReference type="ARBA" id="ARBA00023002"/>
    </source>
</evidence>
<evidence type="ECO:0000313" key="13">
    <source>
        <dbReference type="EMBL" id="PNI05852.1"/>
    </source>
</evidence>
<evidence type="ECO:0000256" key="9">
    <source>
        <dbReference type="ARBA" id="ARBA00048793"/>
    </source>
</evidence>
<sequence>MKLAMIGAGGIGCYYAAKLVNAGHDVVFVARGEHLKALQQQGLEITHPDFFFSAPVSATDIQGLCDDYNGNDFDLLILASKGSTTSSMMDQMKPWLDACDTPVLSIQNGVMNEGIIANTVGLKRTIGGLAIRIGAHALEPGKIEATGKAQIDFGAWPSESANPHLKDFLCELGSVFDSADIPNQLYEDVSYALWRKLLINNAINPITALTMKDTQTVTKDPVLKQAVYKIMQETARAARCANVNMTEDDVAEMFSLICEFDAIKTSMLVDREKGRPMEIQEICGPVIDYCRQAGDPATTTELICHLLQHASDQMIEA</sequence>
<comment type="pathway">
    <text evidence="1 10">Cofactor biosynthesis; (R)-pantothenate biosynthesis; (R)-pantoate from 3-methyl-2-oxobutanoate: step 2/2.</text>
</comment>
<evidence type="ECO:0000256" key="3">
    <source>
        <dbReference type="ARBA" id="ARBA00013014"/>
    </source>
</evidence>
<dbReference type="InterPro" id="IPR003710">
    <property type="entry name" value="ApbA"/>
</dbReference>
<dbReference type="GO" id="GO:0005737">
    <property type="term" value="C:cytoplasm"/>
    <property type="evidence" value="ECO:0007669"/>
    <property type="project" value="TreeGrafter"/>
</dbReference>
<reference evidence="13 14" key="1">
    <citation type="submission" date="2018-01" db="EMBL/GenBank/DDBJ databases">
        <title>Draft genome sequences of six Vibrio diazotrophicus strains isolated from deep-sea sediments of the Baltic Sea.</title>
        <authorList>
            <person name="Castillo D."/>
            <person name="Vandieken V."/>
            <person name="Chiang O."/>
            <person name="Middelboe M."/>
        </authorList>
    </citation>
    <scope>NUCLEOTIDE SEQUENCE [LARGE SCALE GENOMIC DNA]</scope>
    <source>
        <strain evidence="13 14">60.27F</strain>
    </source>
</reference>
<evidence type="ECO:0000256" key="4">
    <source>
        <dbReference type="ARBA" id="ARBA00019465"/>
    </source>
</evidence>
<proteinExistence type="inferred from homology"/>
<keyword evidence="7 10" id="KW-0560">Oxidoreductase</keyword>
<dbReference type="GO" id="GO:0015940">
    <property type="term" value="P:pantothenate biosynthetic process"/>
    <property type="evidence" value="ECO:0007669"/>
    <property type="project" value="UniProtKB-UniPathway"/>
</dbReference>
<keyword evidence="5 10" id="KW-0566">Pantothenate biosynthesis</keyword>
<dbReference type="SUPFAM" id="SSF51735">
    <property type="entry name" value="NAD(P)-binding Rossmann-fold domains"/>
    <property type="match status" value="1"/>
</dbReference>
<dbReference type="NCBIfam" id="TIGR00745">
    <property type="entry name" value="apbA_panE"/>
    <property type="match status" value="1"/>
</dbReference>
<dbReference type="InterPro" id="IPR036291">
    <property type="entry name" value="NAD(P)-bd_dom_sf"/>
</dbReference>
<dbReference type="FunFam" id="1.10.1040.10:FF:000017">
    <property type="entry name" value="2-dehydropantoate 2-reductase"/>
    <property type="match status" value="1"/>
</dbReference>
<dbReference type="EC" id="1.1.1.169" evidence="3 10"/>
<evidence type="ECO:0000256" key="8">
    <source>
        <dbReference type="ARBA" id="ARBA00032024"/>
    </source>
</evidence>
<protein>
    <recommendedName>
        <fullName evidence="4 10">2-dehydropantoate 2-reductase</fullName>
        <ecNumber evidence="3 10">1.1.1.169</ecNumber>
    </recommendedName>
    <alternativeName>
        <fullName evidence="8 10">Ketopantoate reductase</fullName>
    </alternativeName>
</protein>
<dbReference type="OrthoDB" id="6530772at2"/>
<feature type="domain" description="Ketopantoate reductase C-terminal" evidence="12">
    <location>
        <begin position="189"/>
        <end position="309"/>
    </location>
</feature>
<comment type="similarity">
    <text evidence="2 10">Belongs to the ketopantoate reductase family.</text>
</comment>
<dbReference type="EMBL" id="POSK01000003">
    <property type="protein sequence ID" value="PNI05852.1"/>
    <property type="molecule type" value="Genomic_DNA"/>
</dbReference>
<evidence type="ECO:0000259" key="11">
    <source>
        <dbReference type="Pfam" id="PF02558"/>
    </source>
</evidence>
<dbReference type="SUPFAM" id="SSF48179">
    <property type="entry name" value="6-phosphogluconate dehydrogenase C-terminal domain-like"/>
    <property type="match status" value="1"/>
</dbReference>
<dbReference type="Proteomes" id="UP000236449">
    <property type="component" value="Unassembled WGS sequence"/>
</dbReference>
<dbReference type="UniPathway" id="UPA00028">
    <property type="reaction ID" value="UER00004"/>
</dbReference>
<gene>
    <name evidence="13" type="ORF">C1N32_07105</name>
</gene>
<dbReference type="RefSeq" id="WP_102965845.1">
    <property type="nucleotide sequence ID" value="NZ_POSK01000003.1"/>
</dbReference>
<keyword evidence="6 10" id="KW-0521">NADP</keyword>
<dbReference type="Pfam" id="PF08546">
    <property type="entry name" value="ApbA_C"/>
    <property type="match status" value="1"/>
</dbReference>
<evidence type="ECO:0000313" key="14">
    <source>
        <dbReference type="Proteomes" id="UP000236449"/>
    </source>
</evidence>
<dbReference type="Gene3D" id="1.10.1040.10">
    <property type="entry name" value="N-(1-d-carboxylethyl)-l-norvaline Dehydrogenase, domain 2"/>
    <property type="match status" value="1"/>
</dbReference>
<dbReference type="PANTHER" id="PTHR21708:SF26">
    <property type="entry name" value="2-DEHYDROPANTOATE 2-REDUCTASE"/>
    <property type="match status" value="1"/>
</dbReference>
<comment type="caution">
    <text evidence="13">The sequence shown here is derived from an EMBL/GenBank/DDBJ whole genome shotgun (WGS) entry which is preliminary data.</text>
</comment>
<evidence type="ECO:0000256" key="5">
    <source>
        <dbReference type="ARBA" id="ARBA00022655"/>
    </source>
</evidence>
<dbReference type="InterPro" id="IPR013752">
    <property type="entry name" value="KPA_reductase"/>
</dbReference>
<feature type="domain" description="Ketopantoate reductase N-terminal" evidence="11">
    <location>
        <begin position="4"/>
        <end position="157"/>
    </location>
</feature>
<dbReference type="Gene3D" id="3.40.50.720">
    <property type="entry name" value="NAD(P)-binding Rossmann-like Domain"/>
    <property type="match status" value="1"/>
</dbReference>